<sequence>MNINNYYPNTSPVAKDKIRFVIIYEGFGIKFKTDIDEVDETCALAYFNKFYPSATFISIAKKENV</sequence>
<name>A0AAI8CGB6_9FLAO</name>
<reference evidence="1 2" key="2">
    <citation type="submission" date="2019-05" db="EMBL/GenBank/DDBJ databases">
        <authorList>
            <person name="Ravantti J.J."/>
        </authorList>
    </citation>
    <scope>NUCLEOTIDE SEQUENCE [LARGE SCALE GENOMIC DNA]</scope>
    <source>
        <strain evidence="1 2">B185</strain>
    </source>
</reference>
<dbReference type="RefSeq" id="WP_138424935.1">
    <property type="nucleotide sequence ID" value="NZ_CP010992.1"/>
</dbReference>
<proteinExistence type="predicted"/>
<dbReference type="AlphaFoldDB" id="A0AAI8CGB6"/>
<evidence type="ECO:0000313" key="1">
    <source>
        <dbReference type="EMBL" id="AMO19426.1"/>
    </source>
</evidence>
<protein>
    <submittedName>
        <fullName evidence="1">Uncharacterized protein</fullName>
    </submittedName>
</protein>
<evidence type="ECO:0000313" key="2">
    <source>
        <dbReference type="Proteomes" id="UP000304840"/>
    </source>
</evidence>
<gene>
    <name evidence="1" type="ORF">UN65_02870</name>
</gene>
<accession>A0AAI8CGB6</accession>
<dbReference type="EMBL" id="CP010992">
    <property type="protein sequence ID" value="AMO19426.1"/>
    <property type="molecule type" value="Genomic_DNA"/>
</dbReference>
<organism evidence="1 2">
    <name type="scientific">Flavobacterium columnare</name>
    <dbReference type="NCBI Taxonomy" id="996"/>
    <lineage>
        <taxon>Bacteria</taxon>
        <taxon>Pseudomonadati</taxon>
        <taxon>Bacteroidota</taxon>
        <taxon>Flavobacteriia</taxon>
        <taxon>Flavobacteriales</taxon>
        <taxon>Flavobacteriaceae</taxon>
        <taxon>Flavobacterium</taxon>
    </lineage>
</organism>
<reference evidence="2" key="1">
    <citation type="submission" date="2016-03" db="EMBL/GenBank/DDBJ databases">
        <title>Flavobacterium columnare strain B185, complete genome.</title>
        <authorList>
            <person name="Sundberg L.-R."/>
            <person name="Papponen P."/>
            <person name="Laanto E."/>
        </authorList>
    </citation>
    <scope>NUCLEOTIDE SEQUENCE [LARGE SCALE GENOMIC DNA]</scope>
    <source>
        <strain evidence="2">B185</strain>
    </source>
</reference>
<dbReference type="Proteomes" id="UP000304840">
    <property type="component" value="Chromosome"/>
</dbReference>